<dbReference type="Pfam" id="PF12802">
    <property type="entry name" value="MarR_2"/>
    <property type="match status" value="1"/>
</dbReference>
<dbReference type="InterPro" id="IPR036388">
    <property type="entry name" value="WH-like_DNA-bd_sf"/>
</dbReference>
<comment type="caution">
    <text evidence="2">The sequence shown here is derived from an EMBL/GenBank/DDBJ whole genome shotgun (WGS) entry which is preliminary data.</text>
</comment>
<dbReference type="eggNOG" id="COG1846">
    <property type="taxonomic scope" value="Bacteria"/>
</dbReference>
<evidence type="ECO:0000313" key="2">
    <source>
        <dbReference type="EMBL" id="EFW03312.1"/>
    </source>
</evidence>
<sequence>MNHEHLVLCYKLSSAMITTMNNQLREYHLTFQQLLILLYLEEQTEEVAGKDICQYFGISHPTSVGLIARMTKASFIVVEVSKTDRRERILHLANKGREVIEQSRHVIDHYIEHLVQHLSDEEQQNFINLLFQLDSISKIEKER</sequence>
<dbReference type="HOGENOM" id="CLU_083287_18_7_9"/>
<dbReference type="RefSeq" id="WP_008790458.1">
    <property type="nucleotide sequence ID" value="NZ_AKCB01000001.1"/>
</dbReference>
<accession>E7GF33</accession>
<keyword evidence="3" id="KW-1185">Reference proteome</keyword>
<gene>
    <name evidence="2" type="ORF">HMPREF9488_03376</name>
</gene>
<dbReference type="SMART" id="SM00347">
    <property type="entry name" value="HTH_MARR"/>
    <property type="match status" value="1"/>
</dbReference>
<reference evidence="2 3" key="1">
    <citation type="submission" date="2010-12" db="EMBL/GenBank/DDBJ databases">
        <title>The Genome Sequence of Coprobacillus sp. strain 29_1.</title>
        <authorList>
            <consortium name="The Broad Institute Genome Sequencing Platform"/>
            <person name="Earl A."/>
            <person name="Ward D."/>
            <person name="Feldgarden M."/>
            <person name="Gevers D."/>
            <person name="Daigneault M."/>
            <person name="Sibley C.D."/>
            <person name="White A."/>
            <person name="Strauss J."/>
            <person name="Allen-Vercoe E."/>
            <person name="Young S.K."/>
            <person name="Zeng Q."/>
            <person name="Gargeya S."/>
            <person name="Fitzgerald M."/>
            <person name="Haas B."/>
            <person name="Abouelleil A."/>
            <person name="Alvarado L."/>
            <person name="Arachchi H.M."/>
            <person name="Berlin A."/>
            <person name="Brown A."/>
            <person name="Chapman S.B."/>
            <person name="Chen Z."/>
            <person name="Dunbar C."/>
            <person name="Freedman E."/>
            <person name="Gearin G."/>
            <person name="Gellesch M."/>
            <person name="Goldberg J."/>
            <person name="Griggs A."/>
            <person name="Gujja S."/>
            <person name="Heilman E."/>
            <person name="Heiman D."/>
            <person name="Howarth C."/>
            <person name="Larson L."/>
            <person name="Lui A."/>
            <person name="MacDonald P.J.P."/>
            <person name="Mehta T."/>
            <person name="Montmayeur A."/>
            <person name="Murphy C."/>
            <person name="Neiman D."/>
            <person name="Pearson M."/>
            <person name="Priest M."/>
            <person name="Roberts A."/>
            <person name="Saif S."/>
            <person name="Shea T."/>
            <person name="Shenoy N."/>
            <person name="Sisk P."/>
            <person name="Stolte C."/>
            <person name="Sykes S."/>
            <person name="White J."/>
            <person name="Yandava C."/>
            <person name="Nusbaum C."/>
            <person name="Birren B."/>
        </authorList>
    </citation>
    <scope>NUCLEOTIDE SEQUENCE [LARGE SCALE GENOMIC DNA]</scope>
    <source>
        <strain evidence="2 3">29_1</strain>
    </source>
</reference>
<dbReference type="GeneID" id="78228605"/>
<dbReference type="InterPro" id="IPR000835">
    <property type="entry name" value="HTH_MarR-typ"/>
</dbReference>
<organism evidence="2 3">
    <name type="scientific">Coprobacillus cateniformis</name>
    <dbReference type="NCBI Taxonomy" id="100884"/>
    <lineage>
        <taxon>Bacteria</taxon>
        <taxon>Bacillati</taxon>
        <taxon>Bacillota</taxon>
        <taxon>Erysipelotrichia</taxon>
        <taxon>Erysipelotrichales</taxon>
        <taxon>Coprobacillaceae</taxon>
        <taxon>Coprobacillus</taxon>
    </lineage>
</organism>
<dbReference type="SUPFAM" id="SSF46785">
    <property type="entry name" value="Winged helix' DNA-binding domain"/>
    <property type="match status" value="1"/>
</dbReference>
<dbReference type="PANTHER" id="PTHR33164">
    <property type="entry name" value="TRANSCRIPTIONAL REGULATOR, MARR FAMILY"/>
    <property type="match status" value="1"/>
</dbReference>
<proteinExistence type="predicted"/>
<dbReference type="GO" id="GO:0003700">
    <property type="term" value="F:DNA-binding transcription factor activity"/>
    <property type="evidence" value="ECO:0007669"/>
    <property type="project" value="InterPro"/>
</dbReference>
<feature type="domain" description="HTH marR-type" evidence="1">
    <location>
        <begin position="1"/>
        <end position="135"/>
    </location>
</feature>
<dbReference type="PROSITE" id="PS50995">
    <property type="entry name" value="HTH_MARR_2"/>
    <property type="match status" value="1"/>
</dbReference>
<name>E7GF33_9FIRM</name>
<dbReference type="GO" id="GO:0006950">
    <property type="term" value="P:response to stress"/>
    <property type="evidence" value="ECO:0007669"/>
    <property type="project" value="TreeGrafter"/>
</dbReference>
<dbReference type="EMBL" id="ADKX01000048">
    <property type="protein sequence ID" value="EFW03312.1"/>
    <property type="molecule type" value="Genomic_DNA"/>
</dbReference>
<dbReference type="STRING" id="100884.GCA_000269565_00709"/>
<evidence type="ECO:0000259" key="1">
    <source>
        <dbReference type="PROSITE" id="PS50995"/>
    </source>
</evidence>
<protein>
    <recommendedName>
        <fullName evidence="1">HTH marR-type domain-containing protein</fullName>
    </recommendedName>
</protein>
<dbReference type="Proteomes" id="UP000003157">
    <property type="component" value="Unassembled WGS sequence"/>
</dbReference>
<evidence type="ECO:0000313" key="3">
    <source>
        <dbReference type="Proteomes" id="UP000003157"/>
    </source>
</evidence>
<dbReference type="InterPro" id="IPR039422">
    <property type="entry name" value="MarR/SlyA-like"/>
</dbReference>
<dbReference type="Gene3D" id="1.10.10.10">
    <property type="entry name" value="Winged helix-like DNA-binding domain superfamily/Winged helix DNA-binding domain"/>
    <property type="match status" value="1"/>
</dbReference>
<dbReference type="OrthoDB" id="384891at2"/>
<dbReference type="PANTHER" id="PTHR33164:SF89">
    <property type="entry name" value="MARR FAMILY REGULATORY PROTEIN"/>
    <property type="match status" value="1"/>
</dbReference>
<dbReference type="InterPro" id="IPR036390">
    <property type="entry name" value="WH_DNA-bd_sf"/>
</dbReference>
<dbReference type="AlphaFoldDB" id="E7GF33"/>